<keyword evidence="2" id="KW-0812">Transmembrane</keyword>
<feature type="region of interest" description="Disordered" evidence="1">
    <location>
        <begin position="39"/>
        <end position="74"/>
    </location>
</feature>
<sequence>MRCHRKSVHPEAALAVSAGITGITFAAVVAVMAVQHASDQATQVRNAGPLPAPPKPSTTTTAPPTTTVPPQAATPPVVVITKEVTVTQQVTPPPSTSARSVQPRELPPQNTGTKSPLARQMQQMSEFVQQWPSFAGDVFDTYTGR</sequence>
<accession>A0ABR6BH20</accession>
<keyword evidence="4" id="KW-1185">Reference proteome</keyword>
<name>A0ABR6BH20_9PSEU</name>
<evidence type="ECO:0000256" key="1">
    <source>
        <dbReference type="SAM" id="MobiDB-lite"/>
    </source>
</evidence>
<protein>
    <submittedName>
        <fullName evidence="3">Uncharacterized protein</fullName>
    </submittedName>
</protein>
<dbReference type="EMBL" id="JACJID010000002">
    <property type="protein sequence ID" value="MBA8926070.1"/>
    <property type="molecule type" value="Genomic_DNA"/>
</dbReference>
<feature type="compositionally biased region" description="Low complexity" evidence="1">
    <location>
        <begin position="57"/>
        <end position="74"/>
    </location>
</feature>
<feature type="transmembrane region" description="Helical" evidence="2">
    <location>
        <begin position="12"/>
        <end position="34"/>
    </location>
</feature>
<gene>
    <name evidence="3" type="ORF">BC739_003269</name>
</gene>
<evidence type="ECO:0000256" key="2">
    <source>
        <dbReference type="SAM" id="Phobius"/>
    </source>
</evidence>
<dbReference type="Proteomes" id="UP000517916">
    <property type="component" value="Unassembled WGS sequence"/>
</dbReference>
<dbReference type="RefSeq" id="WP_025360631.1">
    <property type="nucleotide sequence ID" value="NZ_BAAABQ010000009.1"/>
</dbReference>
<keyword evidence="2" id="KW-1133">Transmembrane helix</keyword>
<evidence type="ECO:0000313" key="3">
    <source>
        <dbReference type="EMBL" id="MBA8926070.1"/>
    </source>
</evidence>
<proteinExistence type="predicted"/>
<evidence type="ECO:0000313" key="4">
    <source>
        <dbReference type="Proteomes" id="UP000517916"/>
    </source>
</evidence>
<reference evidence="3 4" key="1">
    <citation type="submission" date="2020-08" db="EMBL/GenBank/DDBJ databases">
        <title>Genomic Encyclopedia of Archaeal and Bacterial Type Strains, Phase II (KMG-II): from individual species to whole genera.</title>
        <authorList>
            <person name="Goeker M."/>
        </authorList>
    </citation>
    <scope>NUCLEOTIDE SEQUENCE [LARGE SCALE GENOMIC DNA]</scope>
    <source>
        <strain evidence="3 4">DSM 43850</strain>
    </source>
</reference>
<feature type="compositionally biased region" description="Polar residues" evidence="1">
    <location>
        <begin position="108"/>
        <end position="117"/>
    </location>
</feature>
<feature type="region of interest" description="Disordered" evidence="1">
    <location>
        <begin position="86"/>
        <end position="117"/>
    </location>
</feature>
<keyword evidence="2" id="KW-0472">Membrane</keyword>
<organism evidence="3 4">
    <name type="scientific">Kutzneria viridogrisea</name>
    <dbReference type="NCBI Taxonomy" id="47990"/>
    <lineage>
        <taxon>Bacteria</taxon>
        <taxon>Bacillati</taxon>
        <taxon>Actinomycetota</taxon>
        <taxon>Actinomycetes</taxon>
        <taxon>Pseudonocardiales</taxon>
        <taxon>Pseudonocardiaceae</taxon>
        <taxon>Kutzneria</taxon>
    </lineage>
</organism>
<comment type="caution">
    <text evidence="3">The sequence shown here is derived from an EMBL/GenBank/DDBJ whole genome shotgun (WGS) entry which is preliminary data.</text>
</comment>